<evidence type="ECO:0000259" key="2">
    <source>
        <dbReference type="SMART" id="SM00507"/>
    </source>
</evidence>
<keyword evidence="4" id="KW-1185">Reference proteome</keyword>
<evidence type="ECO:0000313" key="4">
    <source>
        <dbReference type="Proteomes" id="UP001595997"/>
    </source>
</evidence>
<keyword evidence="3" id="KW-0255">Endonuclease</keyword>
<dbReference type="Gene3D" id="1.10.30.50">
    <property type="match status" value="1"/>
</dbReference>
<proteinExistence type="predicted"/>
<dbReference type="InterPro" id="IPR003615">
    <property type="entry name" value="HNH_nuc"/>
</dbReference>
<dbReference type="CDD" id="cd00085">
    <property type="entry name" value="HNHc"/>
    <property type="match status" value="1"/>
</dbReference>
<dbReference type="SMART" id="SM00507">
    <property type="entry name" value="HNHc"/>
    <property type="match status" value="1"/>
</dbReference>
<protein>
    <submittedName>
        <fullName evidence="3">HNH endonuclease</fullName>
    </submittedName>
</protein>
<reference evidence="4" key="1">
    <citation type="journal article" date="2019" name="Int. J. Syst. Evol. Microbiol.">
        <title>The Global Catalogue of Microorganisms (GCM) 10K type strain sequencing project: providing services to taxonomists for standard genome sequencing and annotation.</title>
        <authorList>
            <consortium name="The Broad Institute Genomics Platform"/>
            <consortium name="The Broad Institute Genome Sequencing Center for Infectious Disease"/>
            <person name="Wu L."/>
            <person name="Ma J."/>
        </authorList>
    </citation>
    <scope>NUCLEOTIDE SEQUENCE [LARGE SCALE GENOMIC DNA]</scope>
    <source>
        <strain evidence="4">CGMCC 4.7357</strain>
    </source>
</reference>
<dbReference type="InterPro" id="IPR002711">
    <property type="entry name" value="HNH"/>
</dbReference>
<feature type="compositionally biased region" description="Basic and acidic residues" evidence="1">
    <location>
        <begin position="103"/>
        <end position="116"/>
    </location>
</feature>
<feature type="domain" description="HNH nuclease" evidence="2">
    <location>
        <begin position="114"/>
        <end position="167"/>
    </location>
</feature>
<accession>A0ABV9A7Q5</accession>
<keyword evidence="3" id="KW-0378">Hydrolase</keyword>
<feature type="region of interest" description="Disordered" evidence="1">
    <location>
        <begin position="1"/>
        <end position="26"/>
    </location>
</feature>
<dbReference type="GO" id="GO:0004519">
    <property type="term" value="F:endonuclease activity"/>
    <property type="evidence" value="ECO:0007669"/>
    <property type="project" value="UniProtKB-KW"/>
</dbReference>
<dbReference type="RefSeq" id="WP_386449420.1">
    <property type="nucleotide sequence ID" value="NZ_JBHSFH010000007.1"/>
</dbReference>
<evidence type="ECO:0000313" key="3">
    <source>
        <dbReference type="EMBL" id="MFC4495937.1"/>
    </source>
</evidence>
<gene>
    <name evidence="3" type="ORF">ACFPA8_17590</name>
</gene>
<organism evidence="3 4">
    <name type="scientific">Streptomyces ovatisporus</name>
    <dbReference type="NCBI Taxonomy" id="1128682"/>
    <lineage>
        <taxon>Bacteria</taxon>
        <taxon>Bacillati</taxon>
        <taxon>Actinomycetota</taxon>
        <taxon>Actinomycetes</taxon>
        <taxon>Kitasatosporales</taxon>
        <taxon>Streptomycetaceae</taxon>
        <taxon>Streptomyces</taxon>
    </lineage>
</organism>
<dbReference type="EMBL" id="JBHSFH010000007">
    <property type="protein sequence ID" value="MFC4495937.1"/>
    <property type="molecule type" value="Genomic_DNA"/>
</dbReference>
<feature type="region of interest" description="Disordered" evidence="1">
    <location>
        <begin position="97"/>
        <end position="116"/>
    </location>
</feature>
<dbReference type="Pfam" id="PF01844">
    <property type="entry name" value="HNH"/>
    <property type="match status" value="1"/>
</dbReference>
<evidence type="ECO:0000256" key="1">
    <source>
        <dbReference type="SAM" id="MobiDB-lite"/>
    </source>
</evidence>
<name>A0ABV9A7Q5_9ACTN</name>
<dbReference type="Proteomes" id="UP001595997">
    <property type="component" value="Unassembled WGS sequence"/>
</dbReference>
<sequence length="290" mass="33766">MSAAGVSEPGDETASPLPDPDSSEVKQLLPSTSHLHIYRYLHSQRANPPTMQEIRSHIAEIHGGQAPAQTDRRLRDLRDYFAVETIRQGQEHRYVLRGRHSRPKDGPRRQLSERERAQVLAPQRCAQCGMTPLDHHIVLVVDHKLPRDWGGSDTLENLQPLCERCNSGKQAWFATYDEYADQISQAAHHEDPYKRIGELLKAFEGDWVPSELIKVVASMQQHQDDWQRRLREIRNLGWIILSKRTTEPDTKRSLSWYRVAHWEPWPSGSIRSEIKRIENERKKHHRLRDE</sequence>
<comment type="caution">
    <text evidence="3">The sequence shown here is derived from an EMBL/GenBank/DDBJ whole genome shotgun (WGS) entry which is preliminary data.</text>
</comment>
<keyword evidence="3" id="KW-0540">Nuclease</keyword>